<evidence type="ECO:0000313" key="4">
    <source>
        <dbReference type="EMBL" id="MEJ8848023.1"/>
    </source>
</evidence>
<feature type="compositionally biased region" description="Low complexity" evidence="1">
    <location>
        <begin position="373"/>
        <end position="390"/>
    </location>
</feature>
<dbReference type="PANTHER" id="PTHR22576:SF37">
    <property type="entry name" value="MUCOSA-ASSOCIATED LYMPHOID TISSUE LYMPHOMA TRANSLOCATION PROTEIN 1"/>
    <property type="match status" value="1"/>
</dbReference>
<feature type="compositionally biased region" description="Low complexity" evidence="1">
    <location>
        <begin position="398"/>
        <end position="418"/>
    </location>
</feature>
<feature type="domain" description="Caspase family p20" evidence="3">
    <location>
        <begin position="28"/>
        <end position="159"/>
    </location>
</feature>
<feature type="region of interest" description="Disordered" evidence="1">
    <location>
        <begin position="308"/>
        <end position="418"/>
    </location>
</feature>
<evidence type="ECO:0000256" key="1">
    <source>
        <dbReference type="SAM" id="MobiDB-lite"/>
    </source>
</evidence>
<dbReference type="EC" id="3.4.22.-" evidence="4"/>
<feature type="compositionally biased region" description="Pro residues" evidence="1">
    <location>
        <begin position="335"/>
        <end position="345"/>
    </location>
</feature>
<dbReference type="Proteomes" id="UP001385892">
    <property type="component" value="Unassembled WGS sequence"/>
</dbReference>
<dbReference type="InterPro" id="IPR001309">
    <property type="entry name" value="Pept_C14_p20"/>
</dbReference>
<evidence type="ECO:0000256" key="2">
    <source>
        <dbReference type="SAM" id="SignalP"/>
    </source>
</evidence>
<feature type="compositionally biased region" description="Low complexity" evidence="1">
    <location>
        <begin position="311"/>
        <end position="334"/>
    </location>
</feature>
<keyword evidence="2" id="KW-0732">Signal</keyword>
<dbReference type="EMBL" id="JBBKZT010000006">
    <property type="protein sequence ID" value="MEJ8848023.1"/>
    <property type="molecule type" value="Genomic_DNA"/>
</dbReference>
<dbReference type="InterPro" id="IPR052039">
    <property type="entry name" value="Caspase-related_regulators"/>
</dbReference>
<dbReference type="SUPFAM" id="SSF52129">
    <property type="entry name" value="Caspase-like"/>
    <property type="match status" value="1"/>
</dbReference>
<sequence length="537" mass="57125">MSILRLVACWLLFVLQAIPALAQDRPTDRRIALVIGNSEYSRARLSNPENDARLIAGNLRKLGFEVNEQLNIGVLQFRRVLREFARQVQKDDATAVLYYAGHGMQIDGRNYLLPVDINLRDQEEVKDESVDIDELFLSRIDKVGSHPRIVILDACRDNPFTKKTRNINSAGGLAEMGARGTLIAFASAPGAPAEDGPDGSNSIYTRSLAQEIMVPGIEVEQMFKNVRVKVLRDTAGRQLPWVNTSLTSDFSFNPSAGRAAAAQAASRPAAVQRPEVAPAPAPAALPAAAPREQAAKDKDIETFLARTQRDAASAPPQQAVQQEAPLSAAAAATIAPPPAPAPATPAPAQAQAQAQAQATVAPLTPARPPLPATLPAATPPTAAASEATRPATPPSPPTTVAAAKPSAPSAPASAAPLPQARGFLGQDELQQLLADKKLTLRDVGAKTFYSLDLRNGGRVYFYSVGTNQTSISVVGRWELKSDGSFCAKFNATLSGRPTDATKAEDGCWLFFREGEKLMWVSASSPDARAQAEVVSIK</sequence>
<dbReference type="Pfam" id="PF00656">
    <property type="entry name" value="Peptidase_C14"/>
    <property type="match status" value="1"/>
</dbReference>
<dbReference type="PANTHER" id="PTHR22576">
    <property type="entry name" value="MUCOSA ASSOCIATED LYMPHOID TISSUE LYMPHOMA TRANSLOCATION PROTEIN 1/PARACASPASE"/>
    <property type="match status" value="1"/>
</dbReference>
<feature type="region of interest" description="Disordered" evidence="1">
    <location>
        <begin position="263"/>
        <end position="295"/>
    </location>
</feature>
<organism evidence="4 5">
    <name type="scientific">Variovorax rhizosphaerae</name>
    <dbReference type="NCBI Taxonomy" id="1836200"/>
    <lineage>
        <taxon>Bacteria</taxon>
        <taxon>Pseudomonadati</taxon>
        <taxon>Pseudomonadota</taxon>
        <taxon>Betaproteobacteria</taxon>
        <taxon>Burkholderiales</taxon>
        <taxon>Comamonadaceae</taxon>
        <taxon>Variovorax</taxon>
    </lineage>
</organism>
<evidence type="ECO:0000313" key="5">
    <source>
        <dbReference type="Proteomes" id="UP001385892"/>
    </source>
</evidence>
<keyword evidence="4" id="KW-0378">Hydrolase</keyword>
<feature type="compositionally biased region" description="Low complexity" evidence="1">
    <location>
        <begin position="346"/>
        <end position="364"/>
    </location>
</feature>
<reference evidence="4 5" key="1">
    <citation type="submission" date="2024-03" db="EMBL/GenBank/DDBJ databases">
        <title>Novel species of the genus Variovorax.</title>
        <authorList>
            <person name="Liu Q."/>
            <person name="Xin Y.-H."/>
        </authorList>
    </citation>
    <scope>NUCLEOTIDE SEQUENCE [LARGE SCALE GENOMIC DNA]</scope>
    <source>
        <strain evidence="4 5">KACC 18900</strain>
    </source>
</reference>
<proteinExistence type="predicted"/>
<evidence type="ECO:0000259" key="3">
    <source>
        <dbReference type="PROSITE" id="PS50208"/>
    </source>
</evidence>
<name>A0ABU8WKI4_9BURK</name>
<keyword evidence="5" id="KW-1185">Reference proteome</keyword>
<accession>A0ABU8WKI4</accession>
<feature type="compositionally biased region" description="Low complexity" evidence="1">
    <location>
        <begin position="263"/>
        <end position="276"/>
    </location>
</feature>
<comment type="caution">
    <text evidence="4">The sequence shown here is derived from an EMBL/GenBank/DDBJ whole genome shotgun (WGS) entry which is preliminary data.</text>
</comment>
<dbReference type="Gene3D" id="3.40.50.1460">
    <property type="match status" value="1"/>
</dbReference>
<feature type="chain" id="PRO_5045609639" evidence="2">
    <location>
        <begin position="23"/>
        <end position="537"/>
    </location>
</feature>
<protein>
    <submittedName>
        <fullName evidence="4">Caspase family protein</fullName>
        <ecNumber evidence="4">3.4.22.-</ecNumber>
    </submittedName>
</protein>
<dbReference type="InterPro" id="IPR029030">
    <property type="entry name" value="Caspase-like_dom_sf"/>
</dbReference>
<dbReference type="InterPro" id="IPR011600">
    <property type="entry name" value="Pept_C14_caspase"/>
</dbReference>
<dbReference type="GO" id="GO:0016787">
    <property type="term" value="F:hydrolase activity"/>
    <property type="evidence" value="ECO:0007669"/>
    <property type="project" value="UniProtKB-KW"/>
</dbReference>
<feature type="signal peptide" evidence="2">
    <location>
        <begin position="1"/>
        <end position="22"/>
    </location>
</feature>
<dbReference type="PROSITE" id="PS50208">
    <property type="entry name" value="CASPASE_P20"/>
    <property type="match status" value="1"/>
</dbReference>
<dbReference type="RefSeq" id="WP_340343151.1">
    <property type="nucleotide sequence ID" value="NZ_JBBKZT010000006.1"/>
</dbReference>
<gene>
    <name evidence="4" type="ORF">WKW82_15295</name>
</gene>